<protein>
    <recommendedName>
        <fullName evidence="3">Type IV toxin-antitoxin system AbiEi family antitoxin domain-containing protein</fullName>
    </recommendedName>
</protein>
<keyword evidence="2" id="KW-1185">Reference proteome</keyword>
<organism evidence="1 2">
    <name type="scientific">Rhodopirellula bahusiensis</name>
    <dbReference type="NCBI Taxonomy" id="2014065"/>
    <lineage>
        <taxon>Bacteria</taxon>
        <taxon>Pseudomonadati</taxon>
        <taxon>Planctomycetota</taxon>
        <taxon>Planctomycetia</taxon>
        <taxon>Pirellulales</taxon>
        <taxon>Pirellulaceae</taxon>
        <taxon>Rhodopirellula</taxon>
    </lineage>
</organism>
<dbReference type="Pfam" id="PF19570">
    <property type="entry name" value="DUF6088"/>
    <property type="match status" value="1"/>
</dbReference>
<dbReference type="Proteomes" id="UP000225740">
    <property type="component" value="Unassembled WGS sequence"/>
</dbReference>
<dbReference type="AlphaFoldDB" id="A0A2G1W290"/>
<evidence type="ECO:0000313" key="2">
    <source>
        <dbReference type="Proteomes" id="UP000225740"/>
    </source>
</evidence>
<accession>A0A2G1W290</accession>
<evidence type="ECO:0000313" key="1">
    <source>
        <dbReference type="EMBL" id="PHQ33144.1"/>
    </source>
</evidence>
<evidence type="ECO:0008006" key="3">
    <source>
        <dbReference type="Google" id="ProtNLM"/>
    </source>
</evidence>
<comment type="caution">
    <text evidence="1">The sequence shown here is derived from an EMBL/GenBank/DDBJ whole genome shotgun (WGS) entry which is preliminary data.</text>
</comment>
<proteinExistence type="predicted"/>
<dbReference type="EMBL" id="NIZW01000019">
    <property type="protein sequence ID" value="PHQ33144.1"/>
    <property type="molecule type" value="Genomic_DNA"/>
</dbReference>
<gene>
    <name evidence="1" type="ORF">CEE69_22035</name>
</gene>
<dbReference type="InterPro" id="IPR045738">
    <property type="entry name" value="DUF6088"/>
</dbReference>
<name>A0A2G1W290_9BACT</name>
<sequence length="223" mass="25517">MFLSEKQGIFSDKEIGIPMAQGVQEKVLAKIRRQGRSWAFSHVDFAGAGSRDAIDKAMERLQREETIRRVIRGIYDFPAFSKMLDRTLGPDIYQVSQALARKFGWRIQPDGASALNLMRVSTQVPAQYVFQSDGPTRTYEIGTTEVRFIHKAIKEMNFECDETAVITHGLKSLGSEHVDDRTIQKIRRWLPEDRRKKVLHDSRRVTGWVHEAIRRISEEGTGG</sequence>
<reference evidence="1 2" key="1">
    <citation type="submission" date="2017-06" db="EMBL/GenBank/DDBJ databases">
        <title>Description of Rhodopirellula bahusiensis sp. nov.</title>
        <authorList>
            <person name="Kizina J."/>
            <person name="Harder J."/>
        </authorList>
    </citation>
    <scope>NUCLEOTIDE SEQUENCE [LARGE SCALE GENOMIC DNA]</scope>
    <source>
        <strain evidence="1 2">SWK21</strain>
    </source>
</reference>